<reference evidence="2" key="1">
    <citation type="journal article" date="2011" name="J. Bacteriol.">
        <title>Complete genome of the cellulolytic ruminal bacterium Ruminococcus albus 7.</title>
        <authorList>
            <person name="Suen G."/>
            <person name="Stevenson D.M."/>
            <person name="Bruce D.C."/>
            <person name="Chertkov O."/>
            <person name="Copeland A."/>
            <person name="Cheng J.F."/>
            <person name="Detter C."/>
            <person name="Detter J.C."/>
            <person name="Goodwin L.A."/>
            <person name="Han C.S."/>
            <person name="Hauser L.J."/>
            <person name="Ivanova N.N."/>
            <person name="Kyrpides N.C."/>
            <person name="Land M.L."/>
            <person name="Lapidus A."/>
            <person name="Lucas S."/>
            <person name="Ovchinnikova G."/>
            <person name="Pitluck S."/>
            <person name="Tapia R."/>
            <person name="Woyke T."/>
            <person name="Boyum J."/>
            <person name="Mead D."/>
            <person name="Weimer P.J."/>
        </authorList>
    </citation>
    <scope>NUCLEOTIDE SEQUENCE [LARGE SCALE GENOMIC DNA]</scope>
    <source>
        <strain evidence="2">ATCC 27210 / DSM 20455 / JCM 14654 / NCDO 2250 / 7</strain>
        <plasmid evidence="2">pRUMAL02</plasmid>
    </source>
</reference>
<geneLocation type="plasmid" evidence="1 2">
    <name>pRUMAL02</name>
</geneLocation>
<protein>
    <submittedName>
        <fullName evidence="1">Uncharacterized protein</fullName>
    </submittedName>
</protein>
<organism evidence="1 2">
    <name type="scientific">Ruminococcus albus (strain ATCC 27210 / DSM 20455 / JCM 14654 / NCDO 2250 / 7)</name>
    <dbReference type="NCBI Taxonomy" id="697329"/>
    <lineage>
        <taxon>Bacteria</taxon>
        <taxon>Bacillati</taxon>
        <taxon>Bacillota</taxon>
        <taxon>Clostridia</taxon>
        <taxon>Eubacteriales</taxon>
        <taxon>Oscillospiraceae</taxon>
        <taxon>Ruminococcus</taxon>
    </lineage>
</organism>
<dbReference type="Proteomes" id="UP000006919">
    <property type="component" value="Plasmid pRUMAL02"/>
</dbReference>
<gene>
    <name evidence="1" type="ordered locus">Rumal_3831</name>
</gene>
<keyword evidence="1" id="KW-0614">Plasmid</keyword>
<dbReference type="RefSeq" id="WP_013483802.1">
    <property type="nucleotide sequence ID" value="NC_014825.1"/>
</dbReference>
<dbReference type="AlphaFoldDB" id="E6UKR5"/>
<dbReference type="NCBIfam" id="NF047593">
    <property type="entry name" value="IS66_ISAeme5_TnpA"/>
    <property type="match status" value="1"/>
</dbReference>
<dbReference type="KEGG" id="ral:Rumal_3831"/>
<proteinExistence type="predicted"/>
<dbReference type="EMBL" id="CP002405">
    <property type="protein sequence ID" value="ADU24261.1"/>
    <property type="molecule type" value="Genomic_DNA"/>
</dbReference>
<accession>E6UKR5</accession>
<evidence type="ECO:0000313" key="1">
    <source>
        <dbReference type="EMBL" id="ADU24261.1"/>
    </source>
</evidence>
<sequence>MGKISEIKMQLRHKEWAEMVSECQASGKKVDEWCRENGINVSTYYKRLNVLRTELIEGSEKQSIVPVSVSASVSVPQNKAVSDTGKELISDSGKIIIRKDGFEVELSGDTSEDMLMALFRGLKQC</sequence>
<name>E6UKR5_RUMA7</name>
<dbReference type="HOGENOM" id="CLU_151804_1_0_9"/>
<evidence type="ECO:0000313" key="2">
    <source>
        <dbReference type="Proteomes" id="UP000006919"/>
    </source>
</evidence>